<keyword evidence="3" id="KW-1185">Reference proteome</keyword>
<feature type="transmembrane region" description="Helical" evidence="1">
    <location>
        <begin position="183"/>
        <end position="205"/>
    </location>
</feature>
<proteinExistence type="predicted"/>
<feature type="transmembrane region" description="Helical" evidence="1">
    <location>
        <begin position="115"/>
        <end position="136"/>
    </location>
</feature>
<protein>
    <submittedName>
        <fullName evidence="2">Uncharacterized protein</fullName>
    </submittedName>
</protein>
<evidence type="ECO:0000313" key="2">
    <source>
        <dbReference type="EMBL" id="EIW77070.1"/>
    </source>
</evidence>
<feature type="transmembrane region" description="Helical" evidence="1">
    <location>
        <begin position="226"/>
        <end position="247"/>
    </location>
</feature>
<keyword evidence="1" id="KW-1133">Transmembrane helix</keyword>
<gene>
    <name evidence="2" type="ORF">CONPUDRAFT_75883</name>
</gene>
<sequence length="332" mass="37421">MSVPLITNSPEVIPLLITSQGNNYLAVSFGALAAYDYSGIILFILVAFFVWVKRGVNFRGYRGVMHPFLFTIKVFNEQRSVLHMVVQLSVPYVLEAILQGVMTACVCVFYKSTRNILTCVYVGFLLAHLVSAALNIMESLPPYGYTFSTLIWADTTVAVYMGLPYCITLNPTLFLAWLNPVDAAISLGLEMILFLMMLYRSICYLRENKDFVRQFKSVAQVIFQQGLLYFVWCVLCSPSTKAVMLRPRQNLETVVLTNIGWILQMMLLCMIGPWFILSIRKHDMVRVKGGADIPMRSLSAMVFLMPNLPEEHAVEIGDMEDIGTEQQGGVFV</sequence>
<organism evidence="2 3">
    <name type="scientific">Coniophora puteana (strain RWD-64-598)</name>
    <name type="common">Brown rot fungus</name>
    <dbReference type="NCBI Taxonomy" id="741705"/>
    <lineage>
        <taxon>Eukaryota</taxon>
        <taxon>Fungi</taxon>
        <taxon>Dikarya</taxon>
        <taxon>Basidiomycota</taxon>
        <taxon>Agaricomycotina</taxon>
        <taxon>Agaricomycetes</taxon>
        <taxon>Agaricomycetidae</taxon>
        <taxon>Boletales</taxon>
        <taxon>Coniophorineae</taxon>
        <taxon>Coniophoraceae</taxon>
        <taxon>Coniophora</taxon>
    </lineage>
</organism>
<comment type="caution">
    <text evidence="2">The sequence shown here is derived from an EMBL/GenBank/DDBJ whole genome shotgun (WGS) entry which is preliminary data.</text>
</comment>
<evidence type="ECO:0000313" key="3">
    <source>
        <dbReference type="Proteomes" id="UP000053558"/>
    </source>
</evidence>
<keyword evidence="1" id="KW-0812">Transmembrane</keyword>
<dbReference type="KEGG" id="cput:CONPUDRAFT_75883"/>
<dbReference type="AlphaFoldDB" id="A0A5M3MDW1"/>
<dbReference type="Proteomes" id="UP000053558">
    <property type="component" value="Unassembled WGS sequence"/>
</dbReference>
<evidence type="ECO:0000256" key="1">
    <source>
        <dbReference type="SAM" id="Phobius"/>
    </source>
</evidence>
<dbReference type="GeneID" id="19209435"/>
<feature type="transmembrane region" description="Helical" evidence="1">
    <location>
        <begin position="24"/>
        <end position="52"/>
    </location>
</feature>
<dbReference type="RefSeq" id="XP_007772419.1">
    <property type="nucleotide sequence ID" value="XM_007774229.1"/>
</dbReference>
<keyword evidence="1" id="KW-0472">Membrane</keyword>
<feature type="transmembrane region" description="Helical" evidence="1">
    <location>
        <begin position="88"/>
        <end position="109"/>
    </location>
</feature>
<reference evidence="3" key="1">
    <citation type="journal article" date="2012" name="Science">
        <title>The Paleozoic origin of enzymatic lignin decomposition reconstructed from 31 fungal genomes.</title>
        <authorList>
            <person name="Floudas D."/>
            <person name="Binder M."/>
            <person name="Riley R."/>
            <person name="Barry K."/>
            <person name="Blanchette R.A."/>
            <person name="Henrissat B."/>
            <person name="Martinez A.T."/>
            <person name="Otillar R."/>
            <person name="Spatafora J.W."/>
            <person name="Yadav J.S."/>
            <person name="Aerts A."/>
            <person name="Benoit I."/>
            <person name="Boyd A."/>
            <person name="Carlson A."/>
            <person name="Copeland A."/>
            <person name="Coutinho P.M."/>
            <person name="de Vries R.P."/>
            <person name="Ferreira P."/>
            <person name="Findley K."/>
            <person name="Foster B."/>
            <person name="Gaskell J."/>
            <person name="Glotzer D."/>
            <person name="Gorecki P."/>
            <person name="Heitman J."/>
            <person name="Hesse C."/>
            <person name="Hori C."/>
            <person name="Igarashi K."/>
            <person name="Jurgens J.A."/>
            <person name="Kallen N."/>
            <person name="Kersten P."/>
            <person name="Kohler A."/>
            <person name="Kuees U."/>
            <person name="Kumar T.K.A."/>
            <person name="Kuo A."/>
            <person name="LaButti K."/>
            <person name="Larrondo L.F."/>
            <person name="Lindquist E."/>
            <person name="Ling A."/>
            <person name="Lombard V."/>
            <person name="Lucas S."/>
            <person name="Lundell T."/>
            <person name="Martin R."/>
            <person name="McLaughlin D.J."/>
            <person name="Morgenstern I."/>
            <person name="Morin E."/>
            <person name="Murat C."/>
            <person name="Nagy L.G."/>
            <person name="Nolan M."/>
            <person name="Ohm R.A."/>
            <person name="Patyshakuliyeva A."/>
            <person name="Rokas A."/>
            <person name="Ruiz-Duenas F.J."/>
            <person name="Sabat G."/>
            <person name="Salamov A."/>
            <person name="Samejima M."/>
            <person name="Schmutz J."/>
            <person name="Slot J.C."/>
            <person name="St John F."/>
            <person name="Stenlid J."/>
            <person name="Sun H."/>
            <person name="Sun S."/>
            <person name="Syed K."/>
            <person name="Tsang A."/>
            <person name="Wiebenga A."/>
            <person name="Young D."/>
            <person name="Pisabarro A."/>
            <person name="Eastwood D.C."/>
            <person name="Martin F."/>
            <person name="Cullen D."/>
            <person name="Grigoriev I.V."/>
            <person name="Hibbett D.S."/>
        </authorList>
    </citation>
    <scope>NUCLEOTIDE SEQUENCE [LARGE SCALE GENOMIC DNA]</scope>
    <source>
        <strain evidence="3">RWD-64-598 SS2</strain>
    </source>
</reference>
<accession>A0A5M3MDW1</accession>
<name>A0A5M3MDW1_CONPW</name>
<feature type="transmembrane region" description="Helical" evidence="1">
    <location>
        <begin position="259"/>
        <end position="279"/>
    </location>
</feature>
<dbReference type="EMBL" id="JH711584">
    <property type="protein sequence ID" value="EIW77070.1"/>
    <property type="molecule type" value="Genomic_DNA"/>
</dbReference>